<dbReference type="InterPro" id="IPR037914">
    <property type="entry name" value="SpoVT-AbrB_sf"/>
</dbReference>
<keyword evidence="9" id="KW-0131">Cell cycle</keyword>
<accession>A0A1G2QF34</accession>
<sequence length="144" mass="16537">MLIGEYRHNLDEKKRVSVPAGFRKELGKKVIVSRGFDKCLFVHPLKEWQRFTEELEKMPVGRIDSRDLNRFVFAGAVETEIDSLGRILIPDFLKNFAELGAKVVVIGVSRRLEIWDEAKWSDNTKRIEGQADVLAEKMGDLGMF</sequence>
<proteinExistence type="inferred from homology"/>
<evidence type="ECO:0000256" key="2">
    <source>
        <dbReference type="ARBA" id="ARBA00022490"/>
    </source>
</evidence>
<dbReference type="SUPFAM" id="SSF89447">
    <property type="entry name" value="AbrB/MazE/MraZ-like"/>
    <property type="match status" value="1"/>
</dbReference>
<name>A0A1G2QF34_9BACT</name>
<dbReference type="GO" id="GO:0003700">
    <property type="term" value="F:DNA-binding transcription factor activity"/>
    <property type="evidence" value="ECO:0007669"/>
    <property type="project" value="UniProtKB-UniRule"/>
</dbReference>
<dbReference type="InterPro" id="IPR007159">
    <property type="entry name" value="SpoVT-AbrB_dom"/>
</dbReference>
<dbReference type="CDD" id="cd16320">
    <property type="entry name" value="MraZ_N"/>
    <property type="match status" value="1"/>
</dbReference>
<protein>
    <recommendedName>
        <fullName evidence="1 7">Transcriptional regulator MraZ</fullName>
    </recommendedName>
</protein>
<dbReference type="GO" id="GO:0051301">
    <property type="term" value="P:cell division"/>
    <property type="evidence" value="ECO:0007669"/>
    <property type="project" value="UniProtKB-KW"/>
</dbReference>
<dbReference type="InterPro" id="IPR038619">
    <property type="entry name" value="MraZ_sf"/>
</dbReference>
<dbReference type="HAMAP" id="MF_01008">
    <property type="entry name" value="MraZ"/>
    <property type="match status" value="1"/>
</dbReference>
<evidence type="ECO:0000313" key="10">
    <source>
        <dbReference type="Proteomes" id="UP000176222"/>
    </source>
</evidence>
<organism evidence="9 10">
    <name type="scientific">Candidatus Vogelbacteria bacterium RIFOXYB1_FULL_42_16</name>
    <dbReference type="NCBI Taxonomy" id="1802436"/>
    <lineage>
        <taxon>Bacteria</taxon>
        <taxon>Candidatus Vogeliibacteriota</taxon>
    </lineage>
</organism>
<evidence type="ECO:0000256" key="4">
    <source>
        <dbReference type="ARBA" id="ARBA00023015"/>
    </source>
</evidence>
<dbReference type="Pfam" id="PF02381">
    <property type="entry name" value="MraZ"/>
    <property type="match status" value="2"/>
</dbReference>
<dbReference type="InterPro" id="IPR035644">
    <property type="entry name" value="MraZ_C"/>
</dbReference>
<dbReference type="GO" id="GO:2000143">
    <property type="term" value="P:negative regulation of DNA-templated transcription initiation"/>
    <property type="evidence" value="ECO:0007669"/>
    <property type="project" value="TreeGrafter"/>
</dbReference>
<dbReference type="CDD" id="cd16321">
    <property type="entry name" value="MraZ_C"/>
    <property type="match status" value="1"/>
</dbReference>
<keyword evidence="3" id="KW-0677">Repeat</keyword>
<dbReference type="GO" id="GO:0009295">
    <property type="term" value="C:nucleoid"/>
    <property type="evidence" value="ECO:0007669"/>
    <property type="project" value="UniProtKB-SubCell"/>
</dbReference>
<comment type="subcellular location">
    <subcellularLocation>
        <location evidence="7">Cytoplasm</location>
        <location evidence="7">Nucleoid</location>
    </subcellularLocation>
</comment>
<comment type="similarity">
    <text evidence="7">Belongs to the MraZ family.</text>
</comment>
<dbReference type="Proteomes" id="UP000176222">
    <property type="component" value="Unassembled WGS sequence"/>
</dbReference>
<gene>
    <name evidence="7" type="primary">mraZ</name>
    <name evidence="9" type="ORF">A2370_00610</name>
</gene>
<comment type="caution">
    <text evidence="9">The sequence shown here is derived from an EMBL/GenBank/DDBJ whole genome shotgun (WGS) entry which is preliminary data.</text>
</comment>
<dbReference type="InterPro" id="IPR003444">
    <property type="entry name" value="MraZ"/>
</dbReference>
<evidence type="ECO:0000256" key="6">
    <source>
        <dbReference type="ARBA" id="ARBA00023163"/>
    </source>
</evidence>
<dbReference type="PROSITE" id="PS51740">
    <property type="entry name" value="SPOVT_ABRB"/>
    <property type="match status" value="2"/>
</dbReference>
<dbReference type="GO" id="GO:0005737">
    <property type="term" value="C:cytoplasm"/>
    <property type="evidence" value="ECO:0007669"/>
    <property type="project" value="UniProtKB-UniRule"/>
</dbReference>
<dbReference type="PANTHER" id="PTHR34701:SF1">
    <property type="entry name" value="TRANSCRIPTIONAL REGULATOR MRAZ"/>
    <property type="match status" value="1"/>
</dbReference>
<evidence type="ECO:0000256" key="7">
    <source>
        <dbReference type="HAMAP-Rule" id="MF_01008"/>
    </source>
</evidence>
<dbReference type="NCBIfam" id="TIGR00242">
    <property type="entry name" value="division/cell wall cluster transcriptional repressor MraZ"/>
    <property type="match status" value="1"/>
</dbReference>
<keyword evidence="9" id="KW-0132">Cell division</keyword>
<feature type="domain" description="SpoVT-AbrB" evidence="8">
    <location>
        <begin position="76"/>
        <end position="119"/>
    </location>
</feature>
<dbReference type="Gene3D" id="3.40.1550.20">
    <property type="entry name" value="Transcriptional regulator MraZ domain"/>
    <property type="match status" value="1"/>
</dbReference>
<feature type="domain" description="SpoVT-AbrB" evidence="8">
    <location>
        <begin position="5"/>
        <end position="47"/>
    </location>
</feature>
<dbReference type="InterPro" id="IPR035642">
    <property type="entry name" value="MraZ_N"/>
</dbReference>
<dbReference type="STRING" id="1802436.A2370_00610"/>
<dbReference type="GO" id="GO:0000976">
    <property type="term" value="F:transcription cis-regulatory region binding"/>
    <property type="evidence" value="ECO:0007669"/>
    <property type="project" value="TreeGrafter"/>
</dbReference>
<dbReference type="AlphaFoldDB" id="A0A1G2QF34"/>
<evidence type="ECO:0000256" key="5">
    <source>
        <dbReference type="ARBA" id="ARBA00023125"/>
    </source>
</evidence>
<keyword evidence="4 7" id="KW-0805">Transcription regulation</keyword>
<keyword evidence="2 7" id="KW-0963">Cytoplasm</keyword>
<keyword evidence="6 7" id="KW-0804">Transcription</keyword>
<comment type="subunit">
    <text evidence="7">Forms oligomers.</text>
</comment>
<evidence type="ECO:0000313" key="9">
    <source>
        <dbReference type="EMBL" id="OHA59008.1"/>
    </source>
</evidence>
<dbReference type="EMBL" id="MHTH01000006">
    <property type="protein sequence ID" value="OHA59008.1"/>
    <property type="molecule type" value="Genomic_DNA"/>
</dbReference>
<keyword evidence="5 7" id="KW-0238">DNA-binding</keyword>
<dbReference type="InterPro" id="IPR020603">
    <property type="entry name" value="MraZ_dom"/>
</dbReference>
<evidence type="ECO:0000256" key="3">
    <source>
        <dbReference type="ARBA" id="ARBA00022737"/>
    </source>
</evidence>
<reference evidence="9 10" key="1">
    <citation type="journal article" date="2016" name="Nat. Commun.">
        <title>Thousands of microbial genomes shed light on interconnected biogeochemical processes in an aquifer system.</title>
        <authorList>
            <person name="Anantharaman K."/>
            <person name="Brown C.T."/>
            <person name="Hug L.A."/>
            <person name="Sharon I."/>
            <person name="Castelle C.J."/>
            <person name="Probst A.J."/>
            <person name="Thomas B.C."/>
            <person name="Singh A."/>
            <person name="Wilkins M.J."/>
            <person name="Karaoz U."/>
            <person name="Brodie E.L."/>
            <person name="Williams K.H."/>
            <person name="Hubbard S.S."/>
            <person name="Banfield J.F."/>
        </authorList>
    </citation>
    <scope>NUCLEOTIDE SEQUENCE [LARGE SCALE GENOMIC DNA]</scope>
</reference>
<evidence type="ECO:0000259" key="8">
    <source>
        <dbReference type="PROSITE" id="PS51740"/>
    </source>
</evidence>
<dbReference type="PANTHER" id="PTHR34701">
    <property type="entry name" value="TRANSCRIPTIONAL REGULATOR MRAZ"/>
    <property type="match status" value="1"/>
</dbReference>
<evidence type="ECO:0000256" key="1">
    <source>
        <dbReference type="ARBA" id="ARBA00013860"/>
    </source>
</evidence>